<feature type="chain" id="PRO_5045084770" description="Stress-response A/B barrel domain-containing protein" evidence="2">
    <location>
        <begin position="18"/>
        <end position="329"/>
    </location>
</feature>
<dbReference type="SMART" id="SM00886">
    <property type="entry name" value="Dabb"/>
    <property type="match status" value="2"/>
</dbReference>
<dbReference type="Pfam" id="PF07876">
    <property type="entry name" value="Dabb"/>
    <property type="match status" value="2"/>
</dbReference>
<sequence length="329" mass="35859">MMLCSMLSAHQIRWLFGLALEQLATINCSLQSIESRTHLQPSLIQWNNPGPSRFYLNVDGGTSRNSGAGFIGGLIRDGLKARPLFSAPSSLIFPSFKHLKRPVTLSTKTFKSSITMSTIEHVVLFKVKDDTDQGKVNMMLNNLNGLVSLEPVVHLTAGPVLRTKSPISSFTHMLHSRYKSKEDLNAYAVHPDHQRVVKDNVVPICDDIMAVDWVADNDPTPLSPPPGSAIKVTFLKLKENVPNAVQGEILGEIKGIKEGIPGVQQITCGENFSARAKGFSLASVAVFAGVEEMEAAVGKEEYVNLQKQNVRDNLDGVIVVDYAVPTSSP</sequence>
<dbReference type="EMBL" id="JBBPBM010000069">
    <property type="protein sequence ID" value="KAK8513743.1"/>
    <property type="molecule type" value="Genomic_DNA"/>
</dbReference>
<dbReference type="InterPro" id="IPR013097">
    <property type="entry name" value="Dabb"/>
</dbReference>
<dbReference type="Proteomes" id="UP001472677">
    <property type="component" value="Unassembled WGS sequence"/>
</dbReference>
<evidence type="ECO:0000256" key="2">
    <source>
        <dbReference type="SAM" id="SignalP"/>
    </source>
</evidence>
<proteinExistence type="predicted"/>
<dbReference type="Gene3D" id="3.30.70.100">
    <property type="match status" value="2"/>
</dbReference>
<reference evidence="4 5" key="1">
    <citation type="journal article" date="2024" name="G3 (Bethesda)">
        <title>Genome assembly of Hibiscus sabdariffa L. provides insights into metabolisms of medicinal natural products.</title>
        <authorList>
            <person name="Kim T."/>
        </authorList>
    </citation>
    <scope>NUCLEOTIDE SEQUENCE [LARGE SCALE GENOMIC DNA]</scope>
    <source>
        <strain evidence="4">TK-2024</strain>
        <tissue evidence="4">Old leaves</tissue>
    </source>
</reference>
<evidence type="ECO:0000313" key="5">
    <source>
        <dbReference type="Proteomes" id="UP001472677"/>
    </source>
</evidence>
<evidence type="ECO:0000259" key="3">
    <source>
        <dbReference type="PROSITE" id="PS51502"/>
    </source>
</evidence>
<evidence type="ECO:0000313" key="4">
    <source>
        <dbReference type="EMBL" id="KAK8513743.1"/>
    </source>
</evidence>
<dbReference type="InterPro" id="IPR044662">
    <property type="entry name" value="HS1/DABB1-like"/>
</dbReference>
<comment type="subunit">
    <text evidence="1">Homodimer.</text>
</comment>
<name>A0ABR2C390_9ROSI</name>
<comment type="caution">
    <text evidence="4">The sequence shown here is derived from an EMBL/GenBank/DDBJ whole genome shotgun (WGS) entry which is preliminary data.</text>
</comment>
<dbReference type="PANTHER" id="PTHR33178:SF3">
    <property type="entry name" value="STRESS-RESPONSE A_B BARREL DOMAIN-CONTAINING PROTEIN UP3"/>
    <property type="match status" value="1"/>
</dbReference>
<dbReference type="SUPFAM" id="SSF54909">
    <property type="entry name" value="Dimeric alpha+beta barrel"/>
    <property type="match status" value="2"/>
</dbReference>
<keyword evidence="2" id="KW-0732">Signal</keyword>
<dbReference type="PANTHER" id="PTHR33178">
    <property type="match status" value="1"/>
</dbReference>
<protein>
    <recommendedName>
        <fullName evidence="3">Stress-response A/B barrel domain-containing protein</fullName>
    </recommendedName>
</protein>
<feature type="domain" description="Stress-response A/B barrel" evidence="3">
    <location>
        <begin position="119"/>
        <end position="213"/>
    </location>
</feature>
<feature type="signal peptide" evidence="2">
    <location>
        <begin position="1"/>
        <end position="17"/>
    </location>
</feature>
<keyword evidence="5" id="KW-1185">Reference proteome</keyword>
<dbReference type="InterPro" id="IPR011008">
    <property type="entry name" value="Dimeric_a/b-barrel"/>
</dbReference>
<evidence type="ECO:0000256" key="1">
    <source>
        <dbReference type="ARBA" id="ARBA00011738"/>
    </source>
</evidence>
<gene>
    <name evidence="4" type="ORF">V6N12_052912</name>
</gene>
<accession>A0ABR2C390</accession>
<feature type="domain" description="Stress-response A/B barrel" evidence="3">
    <location>
        <begin position="229"/>
        <end position="322"/>
    </location>
</feature>
<organism evidence="4 5">
    <name type="scientific">Hibiscus sabdariffa</name>
    <name type="common">roselle</name>
    <dbReference type="NCBI Taxonomy" id="183260"/>
    <lineage>
        <taxon>Eukaryota</taxon>
        <taxon>Viridiplantae</taxon>
        <taxon>Streptophyta</taxon>
        <taxon>Embryophyta</taxon>
        <taxon>Tracheophyta</taxon>
        <taxon>Spermatophyta</taxon>
        <taxon>Magnoliopsida</taxon>
        <taxon>eudicotyledons</taxon>
        <taxon>Gunneridae</taxon>
        <taxon>Pentapetalae</taxon>
        <taxon>rosids</taxon>
        <taxon>malvids</taxon>
        <taxon>Malvales</taxon>
        <taxon>Malvaceae</taxon>
        <taxon>Malvoideae</taxon>
        <taxon>Hibiscus</taxon>
    </lineage>
</organism>
<dbReference type="PROSITE" id="PS51502">
    <property type="entry name" value="S_R_A_B_BARREL"/>
    <property type="match status" value="2"/>
</dbReference>